<reference evidence="3" key="1">
    <citation type="journal article" date="2022" name="bioRxiv">
        <title>Genomics of Preaxostyla Flagellates Illuminates Evolutionary Transitions and the Path Towards Mitochondrial Loss.</title>
        <authorList>
            <person name="Novak L.V.F."/>
            <person name="Treitli S.C."/>
            <person name="Pyrih J."/>
            <person name="Halakuc P."/>
            <person name="Pipaliya S.V."/>
            <person name="Vacek V."/>
            <person name="Brzon O."/>
            <person name="Soukal P."/>
            <person name="Eme L."/>
            <person name="Dacks J.B."/>
            <person name="Karnkowska A."/>
            <person name="Elias M."/>
            <person name="Hampl V."/>
        </authorList>
    </citation>
    <scope>NUCLEOTIDE SEQUENCE</scope>
    <source>
        <strain evidence="3">RCP-MX</strain>
    </source>
</reference>
<evidence type="ECO:0000313" key="3">
    <source>
        <dbReference type="EMBL" id="KAJ4462390.1"/>
    </source>
</evidence>
<feature type="region of interest" description="Disordered" evidence="2">
    <location>
        <begin position="268"/>
        <end position="287"/>
    </location>
</feature>
<gene>
    <name evidence="3" type="ORF">PAPYR_1019</name>
</gene>
<proteinExistence type="predicted"/>
<dbReference type="EMBL" id="JAPMOS010000003">
    <property type="protein sequence ID" value="KAJ4462390.1"/>
    <property type="molecule type" value="Genomic_DNA"/>
</dbReference>
<evidence type="ECO:0000256" key="2">
    <source>
        <dbReference type="SAM" id="MobiDB-lite"/>
    </source>
</evidence>
<comment type="caution">
    <text evidence="3">The sequence shown here is derived from an EMBL/GenBank/DDBJ whole genome shotgun (WGS) entry which is preliminary data.</text>
</comment>
<accession>A0ABQ8UZZ6</accession>
<name>A0ABQ8UZZ6_9EUKA</name>
<organism evidence="3 4">
    <name type="scientific">Paratrimastix pyriformis</name>
    <dbReference type="NCBI Taxonomy" id="342808"/>
    <lineage>
        <taxon>Eukaryota</taxon>
        <taxon>Metamonada</taxon>
        <taxon>Preaxostyla</taxon>
        <taxon>Paratrimastigidae</taxon>
        <taxon>Paratrimastix</taxon>
    </lineage>
</organism>
<protein>
    <submittedName>
        <fullName evidence="3">Uncharacterized protein</fullName>
    </submittedName>
</protein>
<evidence type="ECO:0000313" key="4">
    <source>
        <dbReference type="Proteomes" id="UP001141327"/>
    </source>
</evidence>
<evidence type="ECO:0000256" key="1">
    <source>
        <dbReference type="SAM" id="Coils"/>
    </source>
</evidence>
<feature type="coiled-coil region" evidence="1">
    <location>
        <begin position="49"/>
        <end position="80"/>
    </location>
</feature>
<keyword evidence="1" id="KW-0175">Coiled coil</keyword>
<keyword evidence="4" id="KW-1185">Reference proteome</keyword>
<feature type="compositionally biased region" description="Basic residues" evidence="2">
    <location>
        <begin position="268"/>
        <end position="277"/>
    </location>
</feature>
<dbReference type="Proteomes" id="UP001141327">
    <property type="component" value="Unassembled WGS sequence"/>
</dbReference>
<sequence>MIGERVRSILGEPPSFEAIEVPEVTTLLLSLGHELISISETHRKDVDLLQRLEEVCKVSKERFEQRESQLMERVEQLTGALNTQTELLKKISHEKGKLKDHSEKLLDFIDFKLGQRLLQRCLSGWQVFTHLARAKALPADALAHRETQRELAQTKHALQTCRERCLVLEAQTSALSDNIEKRAQQAYVEEHSLRVRIAELSTENQALQQAARPQNIGSTSPTAPPVDKLWRRIFHLAAKHQHELLGWKWFSRWRGLARIAPIRAPSIHGRRTARPPHHQPPERLHPTRCVGLRQRIE</sequence>